<dbReference type="InterPro" id="IPR007219">
    <property type="entry name" value="XnlR_reg_dom"/>
</dbReference>
<protein>
    <recommendedName>
        <fullName evidence="7">Zn(2)-C6 fungal-type domain-containing protein</fullName>
    </recommendedName>
</protein>
<keyword evidence="4" id="KW-0804">Transcription</keyword>
<dbReference type="Proteomes" id="UP000799324">
    <property type="component" value="Unassembled WGS sequence"/>
</dbReference>
<evidence type="ECO:0000313" key="8">
    <source>
        <dbReference type="EMBL" id="KAF2650348.1"/>
    </source>
</evidence>
<keyword evidence="1" id="KW-0479">Metal-binding</keyword>
<name>A0A6A6SV97_9PLEO</name>
<feature type="region of interest" description="Disordered" evidence="6">
    <location>
        <begin position="1"/>
        <end position="30"/>
    </location>
</feature>
<sequence>MNDQASPRGRLDEDGSGSPKRKKVRSKYTPRACVACRRSKLKCSGENPCLRCLDNGRRCFYSEDQTAAEALQNLSRPTPARPPPPPSVTSNGNGAPRRSILPRNDVMERRGSDASVLGLSMEARMARIEGMMESLIQDRYAGMNPRSSSEIEDVTMDEYNGEAMAQANMDAFAASLVPVRAPPPAIPRHVAHLPQHQSVPANNAFDRVEDAPTVRHGGRDLHFPDPEDYQRYISAFFRDLNKYYPCVNETLFRSQSDAMLASTTINDDYTCHLALTYIIFACMDVLGDAARSGLRGRPAGWQWFQLADGLVDKRKFSGRGDLGLVQCLVFQALYLMFFDQPEAAYTTIGLACRLCYQFGLHKQIKGADYVLFDSQPRHRIFCVVYIVDSRISLSCARPSSMQSIDIDSPLFKEMDKLVS</sequence>
<evidence type="ECO:0000259" key="7">
    <source>
        <dbReference type="PROSITE" id="PS50048"/>
    </source>
</evidence>
<dbReference type="SMART" id="SM00066">
    <property type="entry name" value="GAL4"/>
    <property type="match status" value="1"/>
</dbReference>
<dbReference type="OrthoDB" id="3266505at2759"/>
<dbReference type="PANTHER" id="PTHR47424:SF3">
    <property type="entry name" value="REGULATORY PROTEIN GAL4"/>
    <property type="match status" value="1"/>
</dbReference>
<proteinExistence type="predicted"/>
<keyword evidence="9" id="KW-1185">Reference proteome</keyword>
<dbReference type="GO" id="GO:0005634">
    <property type="term" value="C:nucleus"/>
    <property type="evidence" value="ECO:0007669"/>
    <property type="project" value="TreeGrafter"/>
</dbReference>
<dbReference type="GO" id="GO:0000435">
    <property type="term" value="P:positive regulation of transcription from RNA polymerase II promoter by galactose"/>
    <property type="evidence" value="ECO:0007669"/>
    <property type="project" value="TreeGrafter"/>
</dbReference>
<dbReference type="GO" id="GO:0000981">
    <property type="term" value="F:DNA-binding transcription factor activity, RNA polymerase II-specific"/>
    <property type="evidence" value="ECO:0007669"/>
    <property type="project" value="InterPro"/>
</dbReference>
<evidence type="ECO:0000256" key="1">
    <source>
        <dbReference type="ARBA" id="ARBA00022723"/>
    </source>
</evidence>
<evidence type="ECO:0000256" key="5">
    <source>
        <dbReference type="ARBA" id="ARBA00023242"/>
    </source>
</evidence>
<feature type="domain" description="Zn(2)-C6 fungal-type" evidence="7">
    <location>
        <begin position="32"/>
        <end position="61"/>
    </location>
</feature>
<dbReference type="InterPro" id="IPR051127">
    <property type="entry name" value="Fungal_SecMet_Regulators"/>
</dbReference>
<dbReference type="PANTHER" id="PTHR47424">
    <property type="entry name" value="REGULATORY PROTEIN GAL4"/>
    <property type="match status" value="1"/>
</dbReference>
<dbReference type="AlphaFoldDB" id="A0A6A6SV97"/>
<keyword evidence="2" id="KW-0805">Transcription regulation</keyword>
<dbReference type="SMART" id="SM00906">
    <property type="entry name" value="Fungal_trans"/>
    <property type="match status" value="1"/>
</dbReference>
<evidence type="ECO:0000313" key="9">
    <source>
        <dbReference type="Proteomes" id="UP000799324"/>
    </source>
</evidence>
<dbReference type="InterPro" id="IPR036864">
    <property type="entry name" value="Zn2-C6_fun-type_DNA-bd_sf"/>
</dbReference>
<feature type="region of interest" description="Disordered" evidence="6">
    <location>
        <begin position="74"/>
        <end position="104"/>
    </location>
</feature>
<dbReference type="Gene3D" id="4.10.240.10">
    <property type="entry name" value="Zn(2)-C6 fungal-type DNA-binding domain"/>
    <property type="match status" value="1"/>
</dbReference>
<feature type="compositionally biased region" description="Basic residues" evidence="6">
    <location>
        <begin position="19"/>
        <end position="28"/>
    </location>
</feature>
<dbReference type="CDD" id="cd12148">
    <property type="entry name" value="fungal_TF_MHR"/>
    <property type="match status" value="1"/>
</dbReference>
<accession>A0A6A6SV97</accession>
<keyword evidence="3" id="KW-0238">DNA-binding</keyword>
<dbReference type="PROSITE" id="PS50048">
    <property type="entry name" value="ZN2_CY6_FUNGAL_2"/>
    <property type="match status" value="1"/>
</dbReference>
<dbReference type="GO" id="GO:0008270">
    <property type="term" value="F:zinc ion binding"/>
    <property type="evidence" value="ECO:0007669"/>
    <property type="project" value="InterPro"/>
</dbReference>
<organism evidence="8 9">
    <name type="scientific">Lophiostoma macrostomum CBS 122681</name>
    <dbReference type="NCBI Taxonomy" id="1314788"/>
    <lineage>
        <taxon>Eukaryota</taxon>
        <taxon>Fungi</taxon>
        <taxon>Dikarya</taxon>
        <taxon>Ascomycota</taxon>
        <taxon>Pezizomycotina</taxon>
        <taxon>Dothideomycetes</taxon>
        <taxon>Pleosporomycetidae</taxon>
        <taxon>Pleosporales</taxon>
        <taxon>Lophiostomataceae</taxon>
        <taxon>Lophiostoma</taxon>
    </lineage>
</organism>
<evidence type="ECO:0000256" key="6">
    <source>
        <dbReference type="SAM" id="MobiDB-lite"/>
    </source>
</evidence>
<evidence type="ECO:0000256" key="3">
    <source>
        <dbReference type="ARBA" id="ARBA00023125"/>
    </source>
</evidence>
<dbReference type="CDD" id="cd00067">
    <property type="entry name" value="GAL4"/>
    <property type="match status" value="1"/>
</dbReference>
<dbReference type="EMBL" id="MU004458">
    <property type="protein sequence ID" value="KAF2650348.1"/>
    <property type="molecule type" value="Genomic_DNA"/>
</dbReference>
<dbReference type="Pfam" id="PF04082">
    <property type="entry name" value="Fungal_trans"/>
    <property type="match status" value="1"/>
</dbReference>
<dbReference type="InterPro" id="IPR001138">
    <property type="entry name" value="Zn2Cys6_DnaBD"/>
</dbReference>
<evidence type="ECO:0000256" key="2">
    <source>
        <dbReference type="ARBA" id="ARBA00023015"/>
    </source>
</evidence>
<dbReference type="PROSITE" id="PS00463">
    <property type="entry name" value="ZN2_CY6_FUNGAL_1"/>
    <property type="match status" value="1"/>
</dbReference>
<gene>
    <name evidence="8" type="ORF">K491DRAFT_608984</name>
</gene>
<reference evidence="8" key="1">
    <citation type="journal article" date="2020" name="Stud. Mycol.">
        <title>101 Dothideomycetes genomes: a test case for predicting lifestyles and emergence of pathogens.</title>
        <authorList>
            <person name="Haridas S."/>
            <person name="Albert R."/>
            <person name="Binder M."/>
            <person name="Bloem J."/>
            <person name="Labutti K."/>
            <person name="Salamov A."/>
            <person name="Andreopoulos B."/>
            <person name="Baker S."/>
            <person name="Barry K."/>
            <person name="Bills G."/>
            <person name="Bluhm B."/>
            <person name="Cannon C."/>
            <person name="Castanera R."/>
            <person name="Culley D."/>
            <person name="Daum C."/>
            <person name="Ezra D."/>
            <person name="Gonzalez J."/>
            <person name="Henrissat B."/>
            <person name="Kuo A."/>
            <person name="Liang C."/>
            <person name="Lipzen A."/>
            <person name="Lutzoni F."/>
            <person name="Magnuson J."/>
            <person name="Mondo S."/>
            <person name="Nolan M."/>
            <person name="Ohm R."/>
            <person name="Pangilinan J."/>
            <person name="Park H.-J."/>
            <person name="Ramirez L."/>
            <person name="Alfaro M."/>
            <person name="Sun H."/>
            <person name="Tritt A."/>
            <person name="Yoshinaga Y."/>
            <person name="Zwiers L.-H."/>
            <person name="Turgeon B."/>
            <person name="Goodwin S."/>
            <person name="Spatafora J."/>
            <person name="Crous P."/>
            <person name="Grigoriev I."/>
        </authorList>
    </citation>
    <scope>NUCLEOTIDE SEQUENCE</scope>
    <source>
        <strain evidence="8">CBS 122681</strain>
    </source>
</reference>
<dbReference type="GO" id="GO:0000978">
    <property type="term" value="F:RNA polymerase II cis-regulatory region sequence-specific DNA binding"/>
    <property type="evidence" value="ECO:0007669"/>
    <property type="project" value="TreeGrafter"/>
</dbReference>
<keyword evidence="5" id="KW-0539">Nucleus</keyword>
<dbReference type="SUPFAM" id="SSF57701">
    <property type="entry name" value="Zn2/Cys6 DNA-binding domain"/>
    <property type="match status" value="1"/>
</dbReference>
<dbReference type="GO" id="GO:0006351">
    <property type="term" value="P:DNA-templated transcription"/>
    <property type="evidence" value="ECO:0007669"/>
    <property type="project" value="InterPro"/>
</dbReference>
<dbReference type="Pfam" id="PF00172">
    <property type="entry name" value="Zn_clus"/>
    <property type="match status" value="1"/>
</dbReference>
<evidence type="ECO:0000256" key="4">
    <source>
        <dbReference type="ARBA" id="ARBA00023163"/>
    </source>
</evidence>